<dbReference type="RefSeq" id="WP_201178037.1">
    <property type="nucleotide sequence ID" value="NZ_JAEPWM010000020.1"/>
</dbReference>
<feature type="chain" id="PRO_5037067316" evidence="3">
    <location>
        <begin position="23"/>
        <end position="668"/>
    </location>
</feature>
<feature type="signal peptide" evidence="3">
    <location>
        <begin position="1"/>
        <end position="22"/>
    </location>
</feature>
<evidence type="ECO:0000256" key="2">
    <source>
        <dbReference type="SAM" id="MobiDB-lite"/>
    </source>
</evidence>
<keyword evidence="1" id="KW-0175">Coiled coil</keyword>
<reference evidence="4" key="2">
    <citation type="submission" date="2021-01" db="EMBL/GenBank/DDBJ databases">
        <authorList>
            <person name="Kang M."/>
        </authorList>
    </citation>
    <scope>NUCLEOTIDE SEQUENCE</scope>
    <source>
        <strain evidence="4">KACC 17527</strain>
    </source>
</reference>
<comment type="caution">
    <text evidence="4">The sequence shown here is derived from an EMBL/GenBank/DDBJ whole genome shotgun (WGS) entry which is preliminary data.</text>
</comment>
<sequence length="668" mass="70813">MKNFLTSTGTVVALLTTGGVCAEAAAQSLGTPSVEVLMGRPLQMDVPARFATAGDAEECVHADVFYGETRVATTRVRATVSGPPEQRRIRVESNAPIDEPVVTVSIRVGCHNTITRNYTLLPEFPSERAMAVADARTAMADATPVVPLRASTAAARSPRRVTAAVGAGTSPHASVLAQGEAHAKPVTAARHGHKGRVHSEAPARSPRLSLEAIELPPTDSLRVSTSLAEPEGDAARRAAAALLWQAINAGPQELLRTGAMLQKLEQDLAALREDAARSRQEIAALRQRLDPGRPWYASDLLVKLLALLVLAAAAIAGVLGYRARQARRWEEAWYELAESNDASLEEGERVVGEVGPRFASARISTPAPGTETPRRADAAKATIAAPIEDRPPAAQAGFDGVETPPRRPGPGQRKAEAALRVETLAATFAEVEFLQSLGLTQDAMDRLKAYLQDSDQPAPLAYLELMRLSEEAGDSAAVAAVRRRYASTFRVEAPRLPQISADTGVDAMPELCARLTRAWGSPDALATLEQALSSVPTPAVPMSVRAGRELLLLHALATQGTGAATGAADTHPVAPWADAQDAHDAQATLAQAAQVQGGGRFGLDVDLSEQASDAWEVSTPVPPELQRVPAPQPVQVVSQRELERRRQEEAAEAFSAAVAAERVPVSRY</sequence>
<dbReference type="AlphaFoldDB" id="A0A934TYI3"/>
<evidence type="ECO:0000313" key="4">
    <source>
        <dbReference type="EMBL" id="MBK6009436.1"/>
    </source>
</evidence>
<keyword evidence="3" id="KW-0732">Signal</keyword>
<feature type="region of interest" description="Disordered" evidence="2">
    <location>
        <begin position="385"/>
        <end position="414"/>
    </location>
</feature>
<dbReference type="EMBL" id="JAEPWM010000020">
    <property type="protein sequence ID" value="MBK6009436.1"/>
    <property type="molecule type" value="Genomic_DNA"/>
</dbReference>
<protein>
    <submittedName>
        <fullName evidence="4">Uncharacterized protein</fullName>
    </submittedName>
</protein>
<reference evidence="4" key="1">
    <citation type="journal article" date="2012" name="J. Microbiol. Biotechnol.">
        <title>Ramlibacter ginsenosidimutans sp. nov., with ginsenoside-converting activity.</title>
        <authorList>
            <person name="Wang L."/>
            <person name="An D.S."/>
            <person name="Kim S.G."/>
            <person name="Jin F.X."/>
            <person name="Kim S.C."/>
            <person name="Lee S.T."/>
            <person name="Im W.T."/>
        </authorList>
    </citation>
    <scope>NUCLEOTIDE SEQUENCE</scope>
    <source>
        <strain evidence="4">KACC 17527</strain>
    </source>
</reference>
<proteinExistence type="predicted"/>
<gene>
    <name evidence="4" type="ORF">JJB11_25340</name>
</gene>
<dbReference type="Proteomes" id="UP000630528">
    <property type="component" value="Unassembled WGS sequence"/>
</dbReference>
<accession>A0A934TYI3</accession>
<evidence type="ECO:0000313" key="5">
    <source>
        <dbReference type="Proteomes" id="UP000630528"/>
    </source>
</evidence>
<organism evidence="4 5">
    <name type="scientific">Ramlibacter ginsenosidimutans</name>
    <dbReference type="NCBI Taxonomy" id="502333"/>
    <lineage>
        <taxon>Bacteria</taxon>
        <taxon>Pseudomonadati</taxon>
        <taxon>Pseudomonadota</taxon>
        <taxon>Betaproteobacteria</taxon>
        <taxon>Burkholderiales</taxon>
        <taxon>Comamonadaceae</taxon>
        <taxon>Ramlibacter</taxon>
    </lineage>
</organism>
<evidence type="ECO:0000256" key="3">
    <source>
        <dbReference type="SAM" id="SignalP"/>
    </source>
</evidence>
<keyword evidence="5" id="KW-1185">Reference proteome</keyword>
<evidence type="ECO:0000256" key="1">
    <source>
        <dbReference type="SAM" id="Coils"/>
    </source>
</evidence>
<feature type="coiled-coil region" evidence="1">
    <location>
        <begin position="254"/>
        <end position="288"/>
    </location>
</feature>
<name>A0A934TYI3_9BURK</name>